<feature type="compositionally biased region" description="Basic residues" evidence="1">
    <location>
        <begin position="79"/>
        <end position="98"/>
    </location>
</feature>
<evidence type="ECO:0000256" key="1">
    <source>
        <dbReference type="SAM" id="MobiDB-lite"/>
    </source>
</evidence>
<reference evidence="2 3" key="1">
    <citation type="submission" date="2022-04" db="EMBL/GenBank/DDBJ databases">
        <title>Genome sequence of soybean root-associated Caulobacter segnis RL271.</title>
        <authorList>
            <person name="Longley R."/>
            <person name="Bonito G."/>
            <person name="Trigodet F."/>
            <person name="Crosson S."/>
            <person name="Fiebig A."/>
        </authorList>
    </citation>
    <scope>NUCLEOTIDE SEQUENCE [LARGE SCALE GENOMIC DNA]</scope>
    <source>
        <strain evidence="2 3">RL271</strain>
    </source>
</reference>
<accession>A0ABY4ZQW8</accession>
<evidence type="ECO:0000313" key="3">
    <source>
        <dbReference type="Proteomes" id="UP001057520"/>
    </source>
</evidence>
<dbReference type="Proteomes" id="UP001057520">
    <property type="component" value="Chromosome"/>
</dbReference>
<dbReference type="EMBL" id="CP096040">
    <property type="protein sequence ID" value="USQ95075.1"/>
    <property type="molecule type" value="Genomic_DNA"/>
</dbReference>
<proteinExistence type="predicted"/>
<protein>
    <submittedName>
        <fullName evidence="2">Uncharacterized protein</fullName>
    </submittedName>
</protein>
<evidence type="ECO:0000313" key="2">
    <source>
        <dbReference type="EMBL" id="USQ95075.1"/>
    </source>
</evidence>
<keyword evidence="3" id="KW-1185">Reference proteome</keyword>
<feature type="compositionally biased region" description="Pro residues" evidence="1">
    <location>
        <begin position="69"/>
        <end position="78"/>
    </location>
</feature>
<gene>
    <name evidence="2" type="ORF">MZV50_21315</name>
</gene>
<organism evidence="2 3">
    <name type="scientific">Caulobacter segnis</name>
    <dbReference type="NCBI Taxonomy" id="88688"/>
    <lineage>
        <taxon>Bacteria</taxon>
        <taxon>Pseudomonadati</taxon>
        <taxon>Pseudomonadota</taxon>
        <taxon>Alphaproteobacteria</taxon>
        <taxon>Caulobacterales</taxon>
        <taxon>Caulobacteraceae</taxon>
        <taxon>Caulobacter</taxon>
    </lineage>
</organism>
<name>A0ABY4ZQW8_9CAUL</name>
<feature type="region of interest" description="Disordered" evidence="1">
    <location>
        <begin position="53"/>
        <end position="111"/>
    </location>
</feature>
<sequence>MAADSKTLKTRIARIMTDTPERRRPLTVGLTVAALAIVATPLAAFGLSRQIAPVAPVPPAPPAAVASSPLPPAPPAPPRRSRKPRRPPKPPNRLRRLPRPTGPRRQCGRHL</sequence>